<dbReference type="InterPro" id="IPR025421">
    <property type="entry name" value="DUF4148"/>
</dbReference>
<dbReference type="Proteomes" id="UP000027451">
    <property type="component" value="Unassembled WGS sequence"/>
</dbReference>
<dbReference type="AlphaFoldDB" id="A0A656QB47"/>
<feature type="signal peptide" evidence="2">
    <location>
        <begin position="1"/>
        <end position="20"/>
    </location>
</feature>
<feature type="compositionally biased region" description="Polar residues" evidence="1">
    <location>
        <begin position="83"/>
        <end position="105"/>
    </location>
</feature>
<evidence type="ECO:0008006" key="5">
    <source>
        <dbReference type="Google" id="ProtNLM"/>
    </source>
</evidence>
<gene>
    <name evidence="3" type="ORF">BG60_24060</name>
</gene>
<dbReference type="Pfam" id="PF13663">
    <property type="entry name" value="DUF4148"/>
    <property type="match status" value="1"/>
</dbReference>
<keyword evidence="2" id="KW-0732">Signal</keyword>
<feature type="chain" id="PRO_5024832633" description="Purine nucleoside phosphorylase" evidence="2">
    <location>
        <begin position="21"/>
        <end position="105"/>
    </location>
</feature>
<name>A0A656QB47_9BURK</name>
<protein>
    <recommendedName>
        <fullName evidence="5">Purine nucleoside phosphorylase</fullName>
    </recommendedName>
</protein>
<proteinExistence type="predicted"/>
<evidence type="ECO:0000313" key="4">
    <source>
        <dbReference type="Proteomes" id="UP000027451"/>
    </source>
</evidence>
<organism evidence="3 4">
    <name type="scientific">Caballeronia zhejiangensis</name>
    <dbReference type="NCBI Taxonomy" id="871203"/>
    <lineage>
        <taxon>Bacteria</taxon>
        <taxon>Pseudomonadati</taxon>
        <taxon>Pseudomonadota</taxon>
        <taxon>Betaproteobacteria</taxon>
        <taxon>Burkholderiales</taxon>
        <taxon>Burkholderiaceae</taxon>
        <taxon>Caballeronia</taxon>
    </lineage>
</organism>
<evidence type="ECO:0000313" key="3">
    <source>
        <dbReference type="EMBL" id="KDR26204.1"/>
    </source>
</evidence>
<evidence type="ECO:0000256" key="1">
    <source>
        <dbReference type="SAM" id="MobiDB-lite"/>
    </source>
</evidence>
<comment type="caution">
    <text evidence="3">The sequence shown here is derived from an EMBL/GenBank/DDBJ whole genome shotgun (WGS) entry which is preliminary data.</text>
</comment>
<evidence type="ECO:0000256" key="2">
    <source>
        <dbReference type="SAM" id="SignalP"/>
    </source>
</evidence>
<sequence>MKLLLTSIIVATLASPIASIAQTAQPQLSRAQVRADLRQIEQAGYNPARRDDVSYPADIQAAEMRVAARDGLDGGRSSMGGAPTSTSESGHATANHGRNSLFSHH</sequence>
<dbReference type="OrthoDB" id="9099264at2"/>
<feature type="region of interest" description="Disordered" evidence="1">
    <location>
        <begin position="69"/>
        <end position="105"/>
    </location>
</feature>
<reference evidence="3 4" key="1">
    <citation type="submission" date="2014-03" db="EMBL/GenBank/DDBJ databases">
        <title>Draft Genome Sequences of Four Burkholderia Strains.</title>
        <authorList>
            <person name="Liu X.Y."/>
            <person name="Li C.X."/>
            <person name="Xu J.H."/>
        </authorList>
    </citation>
    <scope>NUCLEOTIDE SEQUENCE [LARGE SCALE GENOMIC DNA]</scope>
    <source>
        <strain evidence="3 4">OP-1</strain>
    </source>
</reference>
<dbReference type="RefSeq" id="WP_008344681.1">
    <property type="nucleotide sequence ID" value="NZ_JFHD01000037.1"/>
</dbReference>
<keyword evidence="4" id="KW-1185">Reference proteome</keyword>
<dbReference type="EMBL" id="JFHD01000037">
    <property type="protein sequence ID" value="KDR26204.1"/>
    <property type="molecule type" value="Genomic_DNA"/>
</dbReference>
<accession>A0A656QB47</accession>